<dbReference type="Proteomes" id="UP001197236">
    <property type="component" value="Unassembled WGS sequence"/>
</dbReference>
<dbReference type="SMART" id="SM00738">
    <property type="entry name" value="NGN"/>
    <property type="match status" value="1"/>
</dbReference>
<name>A0ABS6VJD8_9GAMM</name>
<feature type="domain" description="NusG-like N-terminal" evidence="4">
    <location>
        <begin position="1"/>
        <end position="101"/>
    </location>
</feature>
<sequence length="176" mass="19993">MENWHVAQTKFGQEKKAEQQLTSQGVETLLPVFSEVRLKNGLIRRVAEQPLFPNYIFVRFDPEKVHTTAIKATRGIASLISFGGLPAIVPERVIEKLKKGWQGAPQNKQLPEDGDRVIIQDGAFEGIEAIWCEPDGMSRAVLLFKILNRQMRVPVESHMRFHIAARAAEQPDRKRI</sequence>
<dbReference type="NCBIfam" id="NF006534">
    <property type="entry name" value="PRK09014.1"/>
    <property type="match status" value="1"/>
</dbReference>
<gene>
    <name evidence="5" type="primary">rfaH</name>
    <name evidence="5" type="ORF">KYI95_19950</name>
</gene>
<dbReference type="PANTHER" id="PTHR30265:SF7">
    <property type="entry name" value="TRANSCRIPTION ANTITERMINATION PROTEIN RFAH"/>
    <property type="match status" value="1"/>
</dbReference>
<evidence type="ECO:0000256" key="1">
    <source>
        <dbReference type="ARBA" id="ARBA00022814"/>
    </source>
</evidence>
<dbReference type="SUPFAM" id="SSF82679">
    <property type="entry name" value="N-utilization substance G protein NusG, N-terminal domain"/>
    <property type="match status" value="1"/>
</dbReference>
<dbReference type="InterPro" id="IPR036735">
    <property type="entry name" value="NGN_dom_sf"/>
</dbReference>
<dbReference type="Pfam" id="PF02357">
    <property type="entry name" value="NusG"/>
    <property type="match status" value="1"/>
</dbReference>
<protein>
    <submittedName>
        <fullName evidence="5">Transcription/translation regulatory transformer protein RfaH</fullName>
    </submittedName>
</protein>
<evidence type="ECO:0000256" key="3">
    <source>
        <dbReference type="ARBA" id="ARBA00023163"/>
    </source>
</evidence>
<evidence type="ECO:0000313" key="5">
    <source>
        <dbReference type="EMBL" id="MBW1259448.1"/>
    </source>
</evidence>
<keyword evidence="6" id="KW-1185">Reference proteome</keyword>
<proteinExistence type="predicted"/>
<keyword evidence="2" id="KW-0805">Transcription regulation</keyword>
<comment type="caution">
    <text evidence="5">The sequence shown here is derived from an EMBL/GenBank/DDBJ whole genome shotgun (WGS) entry which is preliminary data.</text>
</comment>
<dbReference type="Gene3D" id="3.30.70.940">
    <property type="entry name" value="NusG, N-terminal domain"/>
    <property type="match status" value="1"/>
</dbReference>
<dbReference type="InterPro" id="IPR010215">
    <property type="entry name" value="Transcription_antiterm_RfaH"/>
</dbReference>
<dbReference type="PANTHER" id="PTHR30265">
    <property type="entry name" value="RHO-INTERACTING TRANSCRIPTION TERMINATION FACTOR NUSG"/>
    <property type="match status" value="1"/>
</dbReference>
<dbReference type="RefSeq" id="WP_029571071.1">
    <property type="nucleotide sequence ID" value="NZ_CP193912.1"/>
</dbReference>
<evidence type="ECO:0000256" key="2">
    <source>
        <dbReference type="ARBA" id="ARBA00023015"/>
    </source>
</evidence>
<accession>A0ABS6VJD8</accession>
<evidence type="ECO:0000259" key="4">
    <source>
        <dbReference type="SMART" id="SM00738"/>
    </source>
</evidence>
<dbReference type="CDD" id="cd09892">
    <property type="entry name" value="NGN_SP_RfaH"/>
    <property type="match status" value="1"/>
</dbReference>
<dbReference type="InterPro" id="IPR043425">
    <property type="entry name" value="NusG-like"/>
</dbReference>
<evidence type="ECO:0000313" key="6">
    <source>
        <dbReference type="Proteomes" id="UP001197236"/>
    </source>
</evidence>
<keyword evidence="1" id="KW-0889">Transcription antitermination</keyword>
<organism evidence="5 6">
    <name type="scientific">Pantoea allii</name>
    <dbReference type="NCBI Taxonomy" id="574096"/>
    <lineage>
        <taxon>Bacteria</taxon>
        <taxon>Pseudomonadati</taxon>
        <taxon>Pseudomonadota</taxon>
        <taxon>Gammaproteobacteria</taxon>
        <taxon>Enterobacterales</taxon>
        <taxon>Erwiniaceae</taxon>
        <taxon>Pantoea</taxon>
    </lineage>
</organism>
<dbReference type="NCBIfam" id="TIGR01955">
    <property type="entry name" value="RfaH"/>
    <property type="match status" value="1"/>
</dbReference>
<dbReference type="InterPro" id="IPR006645">
    <property type="entry name" value="NGN-like_dom"/>
</dbReference>
<keyword evidence="3" id="KW-0804">Transcription</keyword>
<reference evidence="5 6" key="1">
    <citation type="submission" date="2021-07" db="EMBL/GenBank/DDBJ databases">
        <title>A novel phosphonate cluster across the Pantoea species complex is important for pathogenicity in onion.</title>
        <authorList>
            <person name="Zhao M."/>
            <person name="Stice S."/>
            <person name="Shin G.Y."/>
            <person name="Coutinho T."/>
            <person name="Gitaitis R."/>
            <person name="Kvitko B."/>
            <person name="Dutta B."/>
        </authorList>
    </citation>
    <scope>NUCLEOTIDE SEQUENCE [LARGE SCALE GENOMIC DNA]</scope>
    <source>
        <strain evidence="5 6">BD 382</strain>
    </source>
</reference>
<dbReference type="EMBL" id="JAHVXZ010000016">
    <property type="protein sequence ID" value="MBW1259448.1"/>
    <property type="molecule type" value="Genomic_DNA"/>
</dbReference>